<keyword evidence="6" id="KW-0808">Transferase</keyword>
<comment type="cofactor">
    <cofactor evidence="1">
        <name>Mg(2+)</name>
        <dbReference type="ChEBI" id="CHEBI:18420"/>
    </cofactor>
</comment>
<dbReference type="Gene3D" id="1.25.40.120">
    <property type="entry name" value="Protein prenylyltransferase"/>
    <property type="match status" value="1"/>
</dbReference>
<dbReference type="InterPro" id="IPR002088">
    <property type="entry name" value="Prenyl_trans_a"/>
</dbReference>
<evidence type="ECO:0000256" key="10">
    <source>
        <dbReference type="ARBA" id="ARBA00041392"/>
    </source>
</evidence>
<proteinExistence type="inferred from homology"/>
<evidence type="ECO:0000256" key="13">
    <source>
        <dbReference type="ARBA" id="ARBA00043219"/>
    </source>
</evidence>
<name>A0A0H5R673_9EUKA</name>
<dbReference type="PANTHER" id="PTHR11129">
    <property type="entry name" value="PROTEIN FARNESYLTRANSFERASE ALPHA SUBUNIT/RAB GERANYLGERANYL TRANSFERASE ALPHA SUBUNIT"/>
    <property type="match status" value="1"/>
</dbReference>
<dbReference type="GO" id="GO:0005965">
    <property type="term" value="C:protein farnesyltransferase complex"/>
    <property type="evidence" value="ECO:0007669"/>
    <property type="project" value="TreeGrafter"/>
</dbReference>
<evidence type="ECO:0000313" key="14">
    <source>
        <dbReference type="EMBL" id="CRZ09633.1"/>
    </source>
</evidence>
<dbReference type="GO" id="GO:0004662">
    <property type="term" value="F:CAAX-protein geranylgeranyltransferase activity"/>
    <property type="evidence" value="ECO:0007669"/>
    <property type="project" value="UniProtKB-EC"/>
</dbReference>
<evidence type="ECO:0000256" key="7">
    <source>
        <dbReference type="ARBA" id="ARBA00022737"/>
    </source>
</evidence>
<dbReference type="PANTHER" id="PTHR11129:SF1">
    <property type="entry name" value="PROTEIN FARNESYLTRANSFERASE_GERANYLGERANYLTRANSFERASE TYPE-1 SUBUNIT ALPHA"/>
    <property type="match status" value="1"/>
</dbReference>
<dbReference type="GO" id="GO:0005953">
    <property type="term" value="C:CAAX-protein geranylgeranyltransferase complex"/>
    <property type="evidence" value="ECO:0007669"/>
    <property type="project" value="TreeGrafter"/>
</dbReference>
<evidence type="ECO:0000256" key="12">
    <source>
        <dbReference type="ARBA" id="ARBA00043086"/>
    </source>
</evidence>
<dbReference type="EC" id="2.5.1.59" evidence="3"/>
<dbReference type="GO" id="GO:0004660">
    <property type="term" value="F:protein farnesyltransferase activity"/>
    <property type="evidence" value="ECO:0007669"/>
    <property type="project" value="UniProtKB-EC"/>
</dbReference>
<evidence type="ECO:0000256" key="11">
    <source>
        <dbReference type="ARBA" id="ARBA00042436"/>
    </source>
</evidence>
<evidence type="ECO:0000256" key="3">
    <source>
        <dbReference type="ARBA" id="ARBA00012700"/>
    </source>
</evidence>
<evidence type="ECO:0000256" key="4">
    <source>
        <dbReference type="ARBA" id="ARBA00012702"/>
    </source>
</evidence>
<dbReference type="EMBL" id="HACM01009191">
    <property type="protein sequence ID" value="CRZ09633.1"/>
    <property type="molecule type" value="Transcribed_RNA"/>
</dbReference>
<keyword evidence="8" id="KW-0460">Magnesium</keyword>
<accession>A0A0H5R673</accession>
<dbReference type="PROSITE" id="PS51147">
    <property type="entry name" value="PFTA"/>
    <property type="match status" value="5"/>
</dbReference>
<keyword evidence="5" id="KW-0637">Prenyltransferase</keyword>
<reference evidence="14" key="1">
    <citation type="submission" date="2015-04" db="EMBL/GenBank/DDBJ databases">
        <title>The genome sequence of the plant pathogenic Rhizarian Plasmodiophora brassicae reveals insights in its biotrophic life cycle and the origin of chitin synthesis.</title>
        <authorList>
            <person name="Schwelm A."/>
            <person name="Fogelqvist J."/>
            <person name="Knaust A."/>
            <person name="Julke S."/>
            <person name="Lilja T."/>
            <person name="Dhandapani V."/>
            <person name="Bonilla-Rosso G."/>
            <person name="Karlsson M."/>
            <person name="Shevchenko A."/>
            <person name="Choi S.R."/>
            <person name="Kim H.G."/>
            <person name="Park J.Y."/>
            <person name="Lim Y.P."/>
            <person name="Ludwig-Muller J."/>
            <person name="Dixelius C."/>
        </authorList>
    </citation>
    <scope>NUCLEOTIDE SEQUENCE</scope>
    <source>
        <tissue evidence="14">Potato root galls</tissue>
    </source>
</reference>
<evidence type="ECO:0000256" key="9">
    <source>
        <dbReference type="ARBA" id="ARBA00040965"/>
    </source>
</evidence>
<dbReference type="EC" id="2.5.1.58" evidence="4"/>
<protein>
    <recommendedName>
        <fullName evidence="9">Protein farnesyltransferase/geranylgeranyltransferase type-1 subunit alpha</fullName>
        <ecNumber evidence="4">2.5.1.58</ecNumber>
        <ecNumber evidence="3">2.5.1.59</ecNumber>
    </recommendedName>
    <alternativeName>
        <fullName evidence="12">CAAX farnesyltransferase subunit alpha</fullName>
    </alternativeName>
    <alternativeName>
        <fullName evidence="11">FTase-alpha</fullName>
    </alternativeName>
    <alternativeName>
        <fullName evidence="10">Ras proteins prenyltransferase subunit alpha</fullName>
    </alternativeName>
    <alternativeName>
        <fullName evidence="13">Type I protein geranyl-geranyltransferase subunit alpha</fullName>
    </alternativeName>
</protein>
<organism evidence="14">
    <name type="scientific">Spongospora subterranea</name>
    <dbReference type="NCBI Taxonomy" id="70186"/>
    <lineage>
        <taxon>Eukaryota</taxon>
        <taxon>Sar</taxon>
        <taxon>Rhizaria</taxon>
        <taxon>Endomyxa</taxon>
        <taxon>Phytomyxea</taxon>
        <taxon>Plasmodiophorida</taxon>
        <taxon>Plasmodiophoridae</taxon>
        <taxon>Spongospora</taxon>
    </lineage>
</organism>
<evidence type="ECO:0000256" key="5">
    <source>
        <dbReference type="ARBA" id="ARBA00022602"/>
    </source>
</evidence>
<comment type="similarity">
    <text evidence="2">Belongs to the protein prenyltransferase subunit alpha family.</text>
</comment>
<sequence length="307" mass="35939">MSLSISELQSMFSDIAPIPQDDGPEPVVSIQYPYEFSFAMNIFRAVLAVNELSERTLTLSEHIIRINAANYTAWHFRRQILTALCKDWKDELRLCDSIAEMTAKNYQLWYHRREAVEKLRDPSTELQHTAEVFRNDPKNYHSWSHRQWVISEFSLWNSEIQFIEQCLVEDPFNNSAWNQRWFIVTKNNTVDISDPLVIAEEIKFAIGHLQKIPQNESPWNYILGVLEHTNFPKSTSSEVADFSKSVLLTCPQCRFAASTLLEIYIASGNEHQIAEAVKLSEMLEKDLDCIRSKYWIWRREEMLRKEG</sequence>
<dbReference type="Pfam" id="PF01239">
    <property type="entry name" value="PPTA"/>
    <property type="match status" value="4"/>
</dbReference>
<dbReference type="AlphaFoldDB" id="A0A0H5R673"/>
<evidence type="ECO:0000256" key="1">
    <source>
        <dbReference type="ARBA" id="ARBA00001946"/>
    </source>
</evidence>
<dbReference type="SUPFAM" id="SSF48439">
    <property type="entry name" value="Protein prenylyltransferase"/>
    <property type="match status" value="1"/>
</dbReference>
<keyword evidence="7" id="KW-0677">Repeat</keyword>
<evidence type="ECO:0000256" key="2">
    <source>
        <dbReference type="ARBA" id="ARBA00006734"/>
    </source>
</evidence>
<evidence type="ECO:0000256" key="8">
    <source>
        <dbReference type="ARBA" id="ARBA00022842"/>
    </source>
</evidence>
<evidence type="ECO:0000256" key="6">
    <source>
        <dbReference type="ARBA" id="ARBA00022679"/>
    </source>
</evidence>